<keyword evidence="2" id="KW-1185">Reference proteome</keyword>
<proteinExistence type="predicted"/>
<dbReference type="Proteomes" id="UP000521922">
    <property type="component" value="Unassembled WGS sequence"/>
</dbReference>
<name>A0A7Y9AU47_9ACTN</name>
<dbReference type="AlphaFoldDB" id="A0A7Y9AU47"/>
<evidence type="ECO:0000313" key="2">
    <source>
        <dbReference type="Proteomes" id="UP000521922"/>
    </source>
</evidence>
<dbReference type="EMBL" id="JACCBB010000001">
    <property type="protein sequence ID" value="NYD21781.1"/>
    <property type="molecule type" value="Genomic_DNA"/>
</dbReference>
<dbReference type="RefSeq" id="WP_179750315.1">
    <property type="nucleotide sequence ID" value="NZ_BAAAGN010000005.1"/>
</dbReference>
<evidence type="ECO:0000313" key="1">
    <source>
        <dbReference type="EMBL" id="NYD21781.1"/>
    </source>
</evidence>
<sequence>MSGGQLRRDGQRPLYEVVREQRARREEPAVRHCWVRSPEGGDPWPGIVVSWVRDPGGWRGRVVYVVPGDEPVLVEAWVEAEHLRPVTG</sequence>
<organism evidence="1 2">
    <name type="scientific">Kineococcus aurantiacus</name>
    <dbReference type="NCBI Taxonomy" id="37633"/>
    <lineage>
        <taxon>Bacteria</taxon>
        <taxon>Bacillati</taxon>
        <taxon>Actinomycetota</taxon>
        <taxon>Actinomycetes</taxon>
        <taxon>Kineosporiales</taxon>
        <taxon>Kineosporiaceae</taxon>
        <taxon>Kineococcus</taxon>
    </lineage>
</organism>
<gene>
    <name evidence="1" type="ORF">BJ968_001321</name>
</gene>
<reference evidence="1 2" key="1">
    <citation type="submission" date="2020-07" db="EMBL/GenBank/DDBJ databases">
        <title>Sequencing the genomes of 1000 actinobacteria strains.</title>
        <authorList>
            <person name="Klenk H.-P."/>
        </authorList>
    </citation>
    <scope>NUCLEOTIDE SEQUENCE [LARGE SCALE GENOMIC DNA]</scope>
    <source>
        <strain evidence="1 2">DSM 7487</strain>
    </source>
</reference>
<accession>A0A7Y9AU47</accession>
<comment type="caution">
    <text evidence="1">The sequence shown here is derived from an EMBL/GenBank/DDBJ whole genome shotgun (WGS) entry which is preliminary data.</text>
</comment>
<protein>
    <submittedName>
        <fullName evidence="1">Uncharacterized protein</fullName>
    </submittedName>
</protein>